<dbReference type="InterPro" id="IPR001711">
    <property type="entry name" value="PLipase_C_Pinositol-sp_Y"/>
</dbReference>
<dbReference type="InterPro" id="IPR001192">
    <property type="entry name" value="PI-PLC_fam"/>
</dbReference>
<dbReference type="Gene3D" id="3.20.20.190">
    <property type="entry name" value="Phosphatidylinositol (PI) phosphodiesterase"/>
    <property type="match status" value="1"/>
</dbReference>
<dbReference type="InterPro" id="IPR017946">
    <property type="entry name" value="PLC-like_Pdiesterase_TIM-brl"/>
</dbReference>
<feature type="region of interest" description="Disordered" evidence="3">
    <location>
        <begin position="259"/>
        <end position="328"/>
    </location>
</feature>
<feature type="non-terminal residue" evidence="5">
    <location>
        <position position="458"/>
    </location>
</feature>
<evidence type="ECO:0000259" key="4">
    <source>
        <dbReference type="PROSITE" id="PS50008"/>
    </source>
</evidence>
<dbReference type="GO" id="GO:0016042">
    <property type="term" value="P:lipid catabolic process"/>
    <property type="evidence" value="ECO:0007669"/>
    <property type="project" value="UniProtKB-KW"/>
</dbReference>
<dbReference type="FunFam" id="1.10.238.10:FF:000254">
    <property type="entry name" value="Phosphoinositide phospholipase C"/>
    <property type="match status" value="1"/>
</dbReference>
<reference evidence="5 6" key="1">
    <citation type="journal article" date="2020" name="bioRxiv">
        <title>Sequence and annotation of 42 cannabis genomes reveals extensive copy number variation in cannabinoid synthesis and pathogen resistance genes.</title>
        <authorList>
            <person name="Mckernan K.J."/>
            <person name="Helbert Y."/>
            <person name="Kane L.T."/>
            <person name="Ebling H."/>
            <person name="Zhang L."/>
            <person name="Liu B."/>
            <person name="Eaton Z."/>
            <person name="Mclaughlin S."/>
            <person name="Kingan S."/>
            <person name="Baybayan P."/>
            <person name="Concepcion G."/>
            <person name="Jordan M."/>
            <person name="Riva A."/>
            <person name="Barbazuk W."/>
            <person name="Harkins T."/>
        </authorList>
    </citation>
    <scope>NUCLEOTIDE SEQUENCE [LARGE SCALE GENOMIC DNA]</scope>
    <source>
        <strain evidence="6">cv. Jamaican Lion 4</strain>
        <tissue evidence="5">Leaf</tissue>
    </source>
</reference>
<organism evidence="5 6">
    <name type="scientific">Cannabis sativa</name>
    <name type="common">Hemp</name>
    <name type="synonym">Marijuana</name>
    <dbReference type="NCBI Taxonomy" id="3483"/>
    <lineage>
        <taxon>Eukaryota</taxon>
        <taxon>Viridiplantae</taxon>
        <taxon>Streptophyta</taxon>
        <taxon>Embryophyta</taxon>
        <taxon>Tracheophyta</taxon>
        <taxon>Spermatophyta</taxon>
        <taxon>Magnoliopsida</taxon>
        <taxon>eudicotyledons</taxon>
        <taxon>Gunneridae</taxon>
        <taxon>Pentapetalae</taxon>
        <taxon>rosids</taxon>
        <taxon>fabids</taxon>
        <taxon>Rosales</taxon>
        <taxon>Cannabaceae</taxon>
        <taxon>Cannabis</taxon>
    </lineage>
</organism>
<dbReference type="Pfam" id="PF09279">
    <property type="entry name" value="EF-hand_like"/>
    <property type="match status" value="1"/>
</dbReference>
<dbReference type="Proteomes" id="UP000583929">
    <property type="component" value="Unassembled WGS sequence"/>
</dbReference>
<dbReference type="Gene3D" id="1.10.238.10">
    <property type="entry name" value="EF-hand"/>
    <property type="match status" value="1"/>
</dbReference>
<feature type="region of interest" description="Disordered" evidence="3">
    <location>
        <begin position="1"/>
        <end position="22"/>
    </location>
</feature>
<dbReference type="PRINTS" id="PR00390">
    <property type="entry name" value="PHPHLIPASEC"/>
</dbReference>
<comment type="caution">
    <text evidence="5">The sequence shown here is derived from an EMBL/GenBank/DDBJ whole genome shotgun (WGS) entry which is preliminary data.</text>
</comment>
<dbReference type="SMART" id="SM00149">
    <property type="entry name" value="PLCYc"/>
    <property type="match status" value="1"/>
</dbReference>
<keyword evidence="2" id="KW-0378">Hydrolase</keyword>
<name>A0A7J6E720_CANSA</name>
<dbReference type="InterPro" id="IPR000909">
    <property type="entry name" value="PLipase_C_PInositol-sp_X_dom"/>
</dbReference>
<dbReference type="InterPro" id="IPR011992">
    <property type="entry name" value="EF-hand-dom_pair"/>
</dbReference>
<evidence type="ECO:0000313" key="5">
    <source>
        <dbReference type="EMBL" id="KAF4353650.1"/>
    </source>
</evidence>
<dbReference type="AlphaFoldDB" id="A0A7J6E720"/>
<dbReference type="GO" id="GO:0051209">
    <property type="term" value="P:release of sequestered calcium ion into cytosol"/>
    <property type="evidence" value="ECO:0007669"/>
    <property type="project" value="TreeGrafter"/>
</dbReference>
<feature type="compositionally biased region" description="Basic and acidic residues" evidence="3">
    <location>
        <begin position="305"/>
        <end position="328"/>
    </location>
</feature>
<evidence type="ECO:0000256" key="2">
    <source>
        <dbReference type="RuleBase" id="RU361133"/>
    </source>
</evidence>
<keyword evidence="2" id="KW-0442">Lipid degradation</keyword>
<gene>
    <name evidence="5" type="ORF">G4B88_023014</name>
</gene>
<evidence type="ECO:0000256" key="3">
    <source>
        <dbReference type="SAM" id="MobiDB-lite"/>
    </source>
</evidence>
<comment type="subcellular location">
    <subcellularLocation>
        <location evidence="1">Cell membrane</location>
        <topology evidence="1">Peripheral membrane protein</topology>
    </subcellularLocation>
</comment>
<feature type="compositionally biased region" description="Low complexity" evidence="3">
    <location>
        <begin position="295"/>
        <end position="304"/>
    </location>
</feature>
<dbReference type="PANTHER" id="PTHR10336">
    <property type="entry name" value="PHOSPHOINOSITIDE-SPECIFIC PHOSPHOLIPASE C FAMILY PROTEIN"/>
    <property type="match status" value="1"/>
</dbReference>
<dbReference type="Pfam" id="PF00387">
    <property type="entry name" value="PI-PLC-Y"/>
    <property type="match status" value="1"/>
</dbReference>
<comment type="catalytic activity">
    <reaction evidence="2">
        <text>a 1,2-diacyl-sn-glycero-3-phospho-(1D-myo-inositol-4,5-bisphosphate) + H2O = 1D-myo-inositol 1,4,5-trisphosphate + a 1,2-diacyl-sn-glycerol + H(+)</text>
        <dbReference type="Rhea" id="RHEA:33179"/>
        <dbReference type="ChEBI" id="CHEBI:15377"/>
        <dbReference type="ChEBI" id="CHEBI:15378"/>
        <dbReference type="ChEBI" id="CHEBI:17815"/>
        <dbReference type="ChEBI" id="CHEBI:58456"/>
        <dbReference type="ChEBI" id="CHEBI:203600"/>
        <dbReference type="EC" id="3.1.4.11"/>
    </reaction>
</comment>
<keyword evidence="6" id="KW-1185">Reference proteome</keyword>
<proteinExistence type="predicted"/>
<dbReference type="GO" id="GO:0004435">
    <property type="term" value="F:phosphatidylinositol-4,5-bisphosphate phospholipase C activity"/>
    <property type="evidence" value="ECO:0007669"/>
    <property type="project" value="UniProtKB-EC"/>
</dbReference>
<dbReference type="SUPFAM" id="SSF47473">
    <property type="entry name" value="EF-hand"/>
    <property type="match status" value="1"/>
</dbReference>
<dbReference type="GO" id="GO:0005886">
    <property type="term" value="C:plasma membrane"/>
    <property type="evidence" value="ECO:0007669"/>
    <property type="project" value="UniProtKB-SubCell"/>
</dbReference>
<dbReference type="SUPFAM" id="SSF51695">
    <property type="entry name" value="PLC-like phosphodiesterases"/>
    <property type="match status" value="1"/>
</dbReference>
<accession>A0A7J6E720</accession>
<protein>
    <recommendedName>
        <fullName evidence="2">Phosphoinositide phospholipase C</fullName>
        <ecNumber evidence="2">3.1.4.11</ecNumber>
    </recommendedName>
</protein>
<dbReference type="PROSITE" id="PS50008">
    <property type="entry name" value="PIPLC_Y_DOMAIN"/>
    <property type="match status" value="1"/>
</dbReference>
<dbReference type="PANTHER" id="PTHR10336:SF204">
    <property type="entry name" value="PHOSPHOINOSITIDE PHOSPHOLIPASE C 4-RELATED"/>
    <property type="match status" value="1"/>
</dbReference>
<sequence>MDEEEKKEYRITEAEPPSDVKDAFKKYSEGGNHMNADQLRQFLVEFQGDDATTVQDAQQMIEQIHHRRHHHHIPKFRRHSLTLDDFHHYLFSVDFNPPLMDKVHHDMTAPLSHYFIYTGRNSYLTGNQISSDCSDVPIIKALHKGVRDVELDIWPNSTKDDVHVLHGRTLTTPVELIKCLKSIKEHAFVASPYPVILTLEDHLTPDLQAKVALMVSETFEEMLFCPESSEKLEFPSPEEMKYKIIISTKPPKEYLQAKSIKENEDNSNEDSRKTDTTKPANHEDEEEYTSDSDASDSSGNNSKSSKNDRRREFKGDSDENNKSSREPPEYLSIIAMHSGKPKGVEVDKVTRLSLNEQKFEKAVTLHASQVVRFTQKNFLRVYPKASRIDSSNYKLLICWMHGVQMIYGKSLWLMHGMFRANGGCGYVKKPEFLMSKGPDNQVFDPKAKLSVKKTLKVR</sequence>
<keyword evidence="2" id="KW-0443">Lipid metabolism</keyword>
<dbReference type="EMBL" id="JAATIQ010000498">
    <property type="protein sequence ID" value="KAF4353650.1"/>
    <property type="molecule type" value="Genomic_DNA"/>
</dbReference>
<feature type="compositionally biased region" description="Basic and acidic residues" evidence="3">
    <location>
        <begin position="259"/>
        <end position="282"/>
    </location>
</feature>
<dbReference type="SMART" id="SM00148">
    <property type="entry name" value="PLCXc"/>
    <property type="match status" value="1"/>
</dbReference>
<dbReference type="EC" id="3.1.4.11" evidence="2"/>
<feature type="domain" description="PI-PLC Y-box" evidence="4">
    <location>
        <begin position="353"/>
        <end position="433"/>
    </location>
</feature>
<dbReference type="GO" id="GO:0048015">
    <property type="term" value="P:phosphatidylinositol-mediated signaling"/>
    <property type="evidence" value="ECO:0007669"/>
    <property type="project" value="TreeGrafter"/>
</dbReference>
<feature type="compositionally biased region" description="Acidic residues" evidence="3">
    <location>
        <begin position="283"/>
        <end position="294"/>
    </location>
</feature>
<dbReference type="InterPro" id="IPR015359">
    <property type="entry name" value="PLC_EF-hand-like"/>
</dbReference>
<dbReference type="PROSITE" id="PS50007">
    <property type="entry name" value="PIPLC_X_DOMAIN"/>
    <property type="match status" value="1"/>
</dbReference>
<evidence type="ECO:0000313" key="6">
    <source>
        <dbReference type="Proteomes" id="UP000583929"/>
    </source>
</evidence>
<dbReference type="Pfam" id="PF00388">
    <property type="entry name" value="PI-PLC-X"/>
    <property type="match status" value="1"/>
</dbReference>
<evidence type="ECO:0000256" key="1">
    <source>
        <dbReference type="ARBA" id="ARBA00004202"/>
    </source>
</evidence>